<evidence type="ECO:0000256" key="6">
    <source>
        <dbReference type="ARBA" id="ARBA00023237"/>
    </source>
</evidence>
<organism evidence="9">
    <name type="scientific">uncultured Dysgonomonas sp</name>
    <dbReference type="NCBI Taxonomy" id="206096"/>
    <lineage>
        <taxon>Bacteria</taxon>
        <taxon>Pseudomonadati</taxon>
        <taxon>Bacteroidota</taxon>
        <taxon>Bacteroidia</taxon>
        <taxon>Bacteroidales</taxon>
        <taxon>Dysgonomonadaceae</taxon>
        <taxon>Dysgonomonas</taxon>
        <taxon>environmental samples</taxon>
    </lineage>
</organism>
<feature type="domain" description="TonB-dependent receptor plug" evidence="8">
    <location>
        <begin position="130"/>
        <end position="235"/>
    </location>
</feature>
<evidence type="ECO:0000256" key="2">
    <source>
        <dbReference type="ARBA" id="ARBA00022448"/>
    </source>
</evidence>
<dbReference type="FunFam" id="2.60.40.1120:FF:000003">
    <property type="entry name" value="Outer membrane protein Omp121"/>
    <property type="match status" value="1"/>
</dbReference>
<evidence type="ECO:0000313" key="9">
    <source>
        <dbReference type="EMBL" id="SBW04872.1"/>
    </source>
</evidence>
<dbReference type="InterPro" id="IPR023997">
    <property type="entry name" value="TonB-dep_OMP_SusC/RagA_CS"/>
</dbReference>
<dbReference type="AlphaFoldDB" id="A0A212JZS9"/>
<name>A0A212JZS9_9BACT</name>
<dbReference type="NCBIfam" id="TIGR04057">
    <property type="entry name" value="SusC_RagA_signa"/>
    <property type="match status" value="1"/>
</dbReference>
<comment type="subcellular location">
    <subcellularLocation>
        <location evidence="1 7">Cell outer membrane</location>
        <topology evidence="1 7">Multi-pass membrane protein</topology>
    </subcellularLocation>
</comment>
<dbReference type="Gene3D" id="2.60.40.1120">
    <property type="entry name" value="Carboxypeptidase-like, regulatory domain"/>
    <property type="match status" value="1"/>
</dbReference>
<proteinExistence type="inferred from homology"/>
<comment type="similarity">
    <text evidence="7">Belongs to the TonB-dependent receptor family.</text>
</comment>
<dbReference type="InterPro" id="IPR023996">
    <property type="entry name" value="TonB-dep_OMP_SusC/RagA"/>
</dbReference>
<dbReference type="InterPro" id="IPR036942">
    <property type="entry name" value="Beta-barrel_TonB_sf"/>
</dbReference>
<gene>
    <name evidence="9" type="ORF">KL86DYS1_30956</name>
</gene>
<dbReference type="SUPFAM" id="SSF56935">
    <property type="entry name" value="Porins"/>
    <property type="match status" value="1"/>
</dbReference>
<dbReference type="Pfam" id="PF13715">
    <property type="entry name" value="CarbopepD_reg_2"/>
    <property type="match status" value="1"/>
</dbReference>
<dbReference type="Gene3D" id="2.170.130.10">
    <property type="entry name" value="TonB-dependent receptor, plug domain"/>
    <property type="match status" value="1"/>
</dbReference>
<evidence type="ECO:0000256" key="5">
    <source>
        <dbReference type="ARBA" id="ARBA00023136"/>
    </source>
</evidence>
<keyword evidence="5 7" id="KW-0472">Membrane</keyword>
<dbReference type="PROSITE" id="PS52016">
    <property type="entry name" value="TONB_DEPENDENT_REC_3"/>
    <property type="match status" value="1"/>
</dbReference>
<dbReference type="InterPro" id="IPR037066">
    <property type="entry name" value="Plug_dom_sf"/>
</dbReference>
<protein>
    <recommendedName>
        <fullName evidence="8">TonB-dependent receptor plug domain-containing protein</fullName>
    </recommendedName>
</protein>
<dbReference type="Pfam" id="PF07715">
    <property type="entry name" value="Plug"/>
    <property type="match status" value="1"/>
</dbReference>
<keyword evidence="2 7" id="KW-0813">Transport</keyword>
<keyword evidence="3 7" id="KW-1134">Transmembrane beta strand</keyword>
<dbReference type="InterPro" id="IPR008969">
    <property type="entry name" value="CarboxyPept-like_regulatory"/>
</dbReference>
<evidence type="ECO:0000256" key="7">
    <source>
        <dbReference type="PROSITE-ProRule" id="PRU01360"/>
    </source>
</evidence>
<accession>A0A212JZS9</accession>
<dbReference type="Gene3D" id="2.40.170.20">
    <property type="entry name" value="TonB-dependent receptor, beta-barrel domain"/>
    <property type="match status" value="1"/>
</dbReference>
<dbReference type="NCBIfam" id="TIGR04056">
    <property type="entry name" value="OMP_RagA_SusC"/>
    <property type="match status" value="1"/>
</dbReference>
<evidence type="ECO:0000256" key="3">
    <source>
        <dbReference type="ARBA" id="ARBA00022452"/>
    </source>
</evidence>
<dbReference type="GO" id="GO:0009279">
    <property type="term" value="C:cell outer membrane"/>
    <property type="evidence" value="ECO:0007669"/>
    <property type="project" value="UniProtKB-SubCell"/>
</dbReference>
<evidence type="ECO:0000259" key="8">
    <source>
        <dbReference type="Pfam" id="PF07715"/>
    </source>
</evidence>
<reference evidence="9" key="1">
    <citation type="submission" date="2016-04" db="EMBL/GenBank/DDBJ databases">
        <authorList>
            <person name="Evans L.H."/>
            <person name="Alamgir A."/>
            <person name="Owens N."/>
            <person name="Weber N.D."/>
            <person name="Virtaneva K."/>
            <person name="Barbian K."/>
            <person name="Babar A."/>
            <person name="Rosenke K."/>
        </authorList>
    </citation>
    <scope>NUCLEOTIDE SEQUENCE</scope>
    <source>
        <strain evidence="9">86-1</strain>
    </source>
</reference>
<dbReference type="InterPro" id="IPR039426">
    <property type="entry name" value="TonB-dep_rcpt-like"/>
</dbReference>
<evidence type="ECO:0000256" key="1">
    <source>
        <dbReference type="ARBA" id="ARBA00004571"/>
    </source>
</evidence>
<sequence length="1027" mass="113578">MKIKPKRTFITSGASSFFMRGLMFLTCLLLVSTVSIYAQTKTITGKVTDVTSEPLIGVSIKIQGTTTGTVTDVDGIYSLAAKSGDVLEFSYVGMKTQLVTVSAQSTINITLEDDAQLLTETVVIGYGSAKKRDLTGSIVSIKAGEIANRPSANPLASLQGKVAGVQIVNTGRAGQDPEIRVRGTNSLNGYTPLYIVDGLFSDNINYLNPADIESMEILKDPSSLAIFGVRGANGVIIITTKRAKDGQTIVNINASVGFKHIADRINVTNAAQFKELYNEQRLNQGVTTPFDYTAWQADTDWQDEIFQTGFVTNNNVSITGSSEKNKFYLGLGYTSEEGSIKSEKYTKATVNLSSDYNVTNFLRFGFQVNGSRSLPPDAKGVAGAVRAAPIAPIYGVYTDPLTGKEETLLHTMPDFQRSQVWNPLIATQLQGDHNKATNYRIAGNIYGEVDLMKSLTFKATFSLDYSTGDSRSYSPLVNVYNPDIKNKEMISEYESINQSKNHSLVAQQDYILTYSNQFNKHGVTATAGITTNYRESSSLGGGRSQKYGDFDFSIPNNDPDKWWLTSISNSSMTNNGSQFRRFTMSYLLRGLYNYDNRYLFNASYRRDGSSVFRNVGNTWDDFYSFGGGWIVSSESFMENQSAIDYLKVKGSWGVLGSENTGGRNYPSYPGLNSSGSAVFGDNILTGYSTAYLLQNVGWEKTYSWEAGFEAQFLNNRLRIEPVYYSKNTKDILVVTEAIAGIQNEMQNLGEVQNRGVELAGSWSDKIGESGFNYTIAGNLTTISNKVNKIDVEDTAAKLENGVSRTIKGEPIGYFYGYKVIGVYQNYEHIKNSTPNSLGTVRPGDLIFADIDGDGKITDKDRTKIGNPTPDFTYGINLNLSYKNFDLGIDMMGVYGNDIYRNWDASSFAQFNYRTERMNRWHGEGTSNWEPILDPSRAINQMASSYYIEDGSFFRIRNVQLGYTFPKSILDKIYMKSLRIYGNIQNLKTWSKNSGYTPEIGGSALSFGIDSGSYPMPVIYTFGANLTF</sequence>
<keyword evidence="4 7" id="KW-0812">Transmembrane</keyword>
<keyword evidence="6 7" id="KW-0998">Cell outer membrane</keyword>
<dbReference type="EMBL" id="FLUM01000003">
    <property type="protein sequence ID" value="SBW04872.1"/>
    <property type="molecule type" value="Genomic_DNA"/>
</dbReference>
<dbReference type="InterPro" id="IPR012910">
    <property type="entry name" value="Plug_dom"/>
</dbReference>
<dbReference type="SUPFAM" id="SSF49464">
    <property type="entry name" value="Carboxypeptidase regulatory domain-like"/>
    <property type="match status" value="1"/>
</dbReference>
<dbReference type="RefSeq" id="WP_296943145.1">
    <property type="nucleotide sequence ID" value="NZ_LT599032.1"/>
</dbReference>
<evidence type="ECO:0000256" key="4">
    <source>
        <dbReference type="ARBA" id="ARBA00022692"/>
    </source>
</evidence>
<dbReference type="FunFam" id="2.170.130.10:FF:000009">
    <property type="entry name" value="SusC/RagA family TonB-linked outer membrane protein"/>
    <property type="match status" value="1"/>
</dbReference>